<evidence type="ECO:0000313" key="2">
    <source>
        <dbReference type="Proteomes" id="UP000277580"/>
    </source>
</evidence>
<name>A0A3N4KSW4_9PEZI</name>
<dbReference type="Proteomes" id="UP000277580">
    <property type="component" value="Unassembled WGS sequence"/>
</dbReference>
<dbReference type="EMBL" id="ML119122">
    <property type="protein sequence ID" value="RPB13606.1"/>
    <property type="molecule type" value="Genomic_DNA"/>
</dbReference>
<dbReference type="InParanoid" id="A0A3N4KSW4"/>
<accession>A0A3N4KSW4</accession>
<evidence type="ECO:0000313" key="1">
    <source>
        <dbReference type="EMBL" id="RPB13606.1"/>
    </source>
</evidence>
<dbReference type="OrthoDB" id="10593553at2759"/>
<sequence>MPLHQLRRHALLFRHCLTHPPHQHYPTHRSHTHHIPPLRIDLRSLPIPSSNCACCVVVSGTSRSMLPSLRRTTIPSGAAASSSASAWSAAAPATVAAGMLLALASVEGPVRERERKSVRRTSVADLARGGGGALDMM</sequence>
<proteinExistence type="predicted"/>
<protein>
    <submittedName>
        <fullName evidence="1">Uncharacterized protein</fullName>
    </submittedName>
</protein>
<reference evidence="1 2" key="1">
    <citation type="journal article" date="2018" name="Nat. Ecol. Evol.">
        <title>Pezizomycetes genomes reveal the molecular basis of ectomycorrhizal truffle lifestyle.</title>
        <authorList>
            <person name="Murat C."/>
            <person name="Payen T."/>
            <person name="Noel B."/>
            <person name="Kuo A."/>
            <person name="Morin E."/>
            <person name="Chen J."/>
            <person name="Kohler A."/>
            <person name="Krizsan K."/>
            <person name="Balestrini R."/>
            <person name="Da Silva C."/>
            <person name="Montanini B."/>
            <person name="Hainaut M."/>
            <person name="Levati E."/>
            <person name="Barry K.W."/>
            <person name="Belfiori B."/>
            <person name="Cichocki N."/>
            <person name="Clum A."/>
            <person name="Dockter R.B."/>
            <person name="Fauchery L."/>
            <person name="Guy J."/>
            <person name="Iotti M."/>
            <person name="Le Tacon F."/>
            <person name="Lindquist E.A."/>
            <person name="Lipzen A."/>
            <person name="Malagnac F."/>
            <person name="Mello A."/>
            <person name="Molinier V."/>
            <person name="Miyauchi S."/>
            <person name="Poulain J."/>
            <person name="Riccioni C."/>
            <person name="Rubini A."/>
            <person name="Sitrit Y."/>
            <person name="Splivallo R."/>
            <person name="Traeger S."/>
            <person name="Wang M."/>
            <person name="Zifcakova L."/>
            <person name="Wipf D."/>
            <person name="Zambonelli A."/>
            <person name="Paolocci F."/>
            <person name="Nowrousian M."/>
            <person name="Ottonello S."/>
            <person name="Baldrian P."/>
            <person name="Spatafora J.W."/>
            <person name="Henrissat B."/>
            <person name="Nagy L.G."/>
            <person name="Aury J.M."/>
            <person name="Wincker P."/>
            <person name="Grigoriev I.V."/>
            <person name="Bonfante P."/>
            <person name="Martin F.M."/>
        </authorList>
    </citation>
    <scope>NUCLEOTIDE SEQUENCE [LARGE SCALE GENOMIC DNA]</scope>
    <source>
        <strain evidence="1 2">CCBAS932</strain>
    </source>
</reference>
<dbReference type="AlphaFoldDB" id="A0A3N4KSW4"/>
<gene>
    <name evidence="1" type="ORF">P167DRAFT_105447</name>
</gene>
<organism evidence="1 2">
    <name type="scientific">Morchella conica CCBAS932</name>
    <dbReference type="NCBI Taxonomy" id="1392247"/>
    <lineage>
        <taxon>Eukaryota</taxon>
        <taxon>Fungi</taxon>
        <taxon>Dikarya</taxon>
        <taxon>Ascomycota</taxon>
        <taxon>Pezizomycotina</taxon>
        <taxon>Pezizomycetes</taxon>
        <taxon>Pezizales</taxon>
        <taxon>Morchellaceae</taxon>
        <taxon>Morchella</taxon>
    </lineage>
</organism>
<keyword evidence="2" id="KW-1185">Reference proteome</keyword>